<dbReference type="OrthoDB" id="417078at2759"/>
<dbReference type="InterPro" id="IPR014710">
    <property type="entry name" value="RmlC-like_jellyroll"/>
</dbReference>
<dbReference type="CDD" id="cd00038">
    <property type="entry name" value="CAP_ED"/>
    <property type="match status" value="1"/>
</dbReference>
<dbReference type="EMBL" id="GG745375">
    <property type="protein sequence ID" value="KNE71835.1"/>
    <property type="molecule type" value="Genomic_DNA"/>
</dbReference>
<dbReference type="VEuPathDB" id="FungiDB:AMAG_16267"/>
<evidence type="ECO:0000313" key="3">
    <source>
        <dbReference type="EMBL" id="KNE71835.1"/>
    </source>
</evidence>
<dbReference type="Gene3D" id="2.60.120.10">
    <property type="entry name" value="Jelly Rolls"/>
    <property type="match status" value="1"/>
</dbReference>
<gene>
    <name evidence="3" type="ORF">AMAG_16267</name>
</gene>
<dbReference type="InterPro" id="IPR000595">
    <property type="entry name" value="cNMP-bd_dom"/>
</dbReference>
<feature type="region of interest" description="Disordered" evidence="1">
    <location>
        <begin position="126"/>
        <end position="148"/>
    </location>
</feature>
<accession>A0A0L0TAV1</accession>
<keyword evidence="4" id="KW-1185">Reference proteome</keyword>
<organism evidence="3 4">
    <name type="scientific">Allomyces macrogynus (strain ATCC 38327)</name>
    <name type="common">Allomyces javanicus var. macrogynus</name>
    <dbReference type="NCBI Taxonomy" id="578462"/>
    <lineage>
        <taxon>Eukaryota</taxon>
        <taxon>Fungi</taxon>
        <taxon>Fungi incertae sedis</taxon>
        <taxon>Blastocladiomycota</taxon>
        <taxon>Blastocladiomycetes</taxon>
        <taxon>Blastocladiales</taxon>
        <taxon>Blastocladiaceae</taxon>
        <taxon>Allomyces</taxon>
    </lineage>
</organism>
<dbReference type="InterPro" id="IPR018490">
    <property type="entry name" value="cNMP-bd_dom_sf"/>
</dbReference>
<proteinExistence type="predicted"/>
<reference evidence="3 4" key="1">
    <citation type="submission" date="2009-11" db="EMBL/GenBank/DDBJ databases">
        <title>Annotation of Allomyces macrogynus ATCC 38327.</title>
        <authorList>
            <consortium name="The Broad Institute Genome Sequencing Platform"/>
            <person name="Russ C."/>
            <person name="Cuomo C."/>
            <person name="Burger G."/>
            <person name="Gray M.W."/>
            <person name="Holland P.W.H."/>
            <person name="King N."/>
            <person name="Lang F.B.F."/>
            <person name="Roger A.J."/>
            <person name="Ruiz-Trillo I."/>
            <person name="Young S.K."/>
            <person name="Zeng Q."/>
            <person name="Gargeya S."/>
            <person name="Fitzgerald M."/>
            <person name="Haas B."/>
            <person name="Abouelleil A."/>
            <person name="Alvarado L."/>
            <person name="Arachchi H.M."/>
            <person name="Berlin A."/>
            <person name="Chapman S.B."/>
            <person name="Gearin G."/>
            <person name="Goldberg J."/>
            <person name="Griggs A."/>
            <person name="Gujja S."/>
            <person name="Hansen M."/>
            <person name="Heiman D."/>
            <person name="Howarth C."/>
            <person name="Larimer J."/>
            <person name="Lui A."/>
            <person name="MacDonald P.J.P."/>
            <person name="McCowen C."/>
            <person name="Montmayeur A."/>
            <person name="Murphy C."/>
            <person name="Neiman D."/>
            <person name="Pearson M."/>
            <person name="Priest M."/>
            <person name="Roberts A."/>
            <person name="Saif S."/>
            <person name="Shea T."/>
            <person name="Sisk P."/>
            <person name="Stolte C."/>
            <person name="Sykes S."/>
            <person name="Wortman J."/>
            <person name="Nusbaum C."/>
            <person name="Birren B."/>
        </authorList>
    </citation>
    <scope>NUCLEOTIDE SEQUENCE [LARGE SCALE GENOMIC DNA]</scope>
    <source>
        <strain evidence="3 4">ATCC 38327</strain>
    </source>
</reference>
<dbReference type="SUPFAM" id="SSF51206">
    <property type="entry name" value="cAMP-binding domain-like"/>
    <property type="match status" value="1"/>
</dbReference>
<reference evidence="4" key="2">
    <citation type="submission" date="2009-11" db="EMBL/GenBank/DDBJ databases">
        <title>The Genome Sequence of Allomyces macrogynus strain ATCC 38327.</title>
        <authorList>
            <consortium name="The Broad Institute Genome Sequencing Platform"/>
            <person name="Russ C."/>
            <person name="Cuomo C."/>
            <person name="Shea T."/>
            <person name="Young S.K."/>
            <person name="Zeng Q."/>
            <person name="Koehrsen M."/>
            <person name="Haas B."/>
            <person name="Borodovsky M."/>
            <person name="Guigo R."/>
            <person name="Alvarado L."/>
            <person name="Berlin A."/>
            <person name="Borenstein D."/>
            <person name="Chen Z."/>
            <person name="Engels R."/>
            <person name="Freedman E."/>
            <person name="Gellesch M."/>
            <person name="Goldberg J."/>
            <person name="Griggs A."/>
            <person name="Gujja S."/>
            <person name="Heiman D."/>
            <person name="Hepburn T."/>
            <person name="Howarth C."/>
            <person name="Jen D."/>
            <person name="Larson L."/>
            <person name="Lewis B."/>
            <person name="Mehta T."/>
            <person name="Park D."/>
            <person name="Pearson M."/>
            <person name="Roberts A."/>
            <person name="Saif S."/>
            <person name="Shenoy N."/>
            <person name="Sisk P."/>
            <person name="Stolte C."/>
            <person name="Sykes S."/>
            <person name="Walk T."/>
            <person name="White J."/>
            <person name="Yandava C."/>
            <person name="Burger G."/>
            <person name="Gray M.W."/>
            <person name="Holland P.W.H."/>
            <person name="King N."/>
            <person name="Lang F.B.F."/>
            <person name="Roger A.J."/>
            <person name="Ruiz-Trillo I."/>
            <person name="Lander E."/>
            <person name="Nusbaum C."/>
        </authorList>
    </citation>
    <scope>NUCLEOTIDE SEQUENCE [LARGE SCALE GENOMIC DNA]</scope>
    <source>
        <strain evidence="4">ATCC 38327</strain>
    </source>
</reference>
<dbReference type="AlphaFoldDB" id="A0A0L0TAV1"/>
<protein>
    <recommendedName>
        <fullName evidence="2">Cyclic nucleotide-binding domain-containing protein</fullName>
    </recommendedName>
</protein>
<dbReference type="Proteomes" id="UP000054350">
    <property type="component" value="Unassembled WGS sequence"/>
</dbReference>
<evidence type="ECO:0000256" key="1">
    <source>
        <dbReference type="SAM" id="MobiDB-lite"/>
    </source>
</evidence>
<evidence type="ECO:0000259" key="2">
    <source>
        <dbReference type="PROSITE" id="PS50042"/>
    </source>
</evidence>
<feature type="domain" description="Cyclic nucleotide-binding" evidence="2">
    <location>
        <begin position="32"/>
        <end position="90"/>
    </location>
</feature>
<name>A0A0L0TAV1_ALLM3</name>
<dbReference type="PROSITE" id="PS50042">
    <property type="entry name" value="CNMP_BINDING_3"/>
    <property type="match status" value="1"/>
</dbReference>
<sequence length="185" mass="20207">MVQAAGIAATSTNAASAPMCQLSGVAAVASWRTWPKGITLVREDQPVREFFFIKRGTVDVFRNVEVVDRGRVVKRNVRVATKGPLEYFGEEWVVRWSVSDYLSQWAHEHTKTARQRLMSISAGVTTPSKATDAATPSSPMAPPTTRELPSFTSRITARAVGGPVEVLAMGIFDAQCRCIDKLPVD</sequence>
<evidence type="ECO:0000313" key="4">
    <source>
        <dbReference type="Proteomes" id="UP000054350"/>
    </source>
</evidence>